<comment type="caution">
    <text evidence="2">The sequence shown here is derived from an EMBL/GenBank/DDBJ whole genome shotgun (WGS) entry which is preliminary data.</text>
</comment>
<feature type="region of interest" description="Disordered" evidence="1">
    <location>
        <begin position="1"/>
        <end position="22"/>
    </location>
</feature>
<reference evidence="2" key="2">
    <citation type="submission" date="2023-02" db="EMBL/GenBank/DDBJ databases">
        <authorList>
            <person name="Swenson N.G."/>
            <person name="Wegrzyn J.L."/>
            <person name="Mcevoy S.L."/>
        </authorList>
    </citation>
    <scope>NUCLEOTIDE SEQUENCE</scope>
    <source>
        <strain evidence="2">91603</strain>
        <tissue evidence="2">Leaf</tissue>
    </source>
</reference>
<evidence type="ECO:0000313" key="2">
    <source>
        <dbReference type="EMBL" id="KAI9160549.1"/>
    </source>
</evidence>
<protein>
    <submittedName>
        <fullName evidence="2">Uncharacterized protein</fullName>
    </submittedName>
</protein>
<evidence type="ECO:0000256" key="1">
    <source>
        <dbReference type="SAM" id="MobiDB-lite"/>
    </source>
</evidence>
<dbReference type="Proteomes" id="UP001064489">
    <property type="component" value="Chromosome 2"/>
</dbReference>
<organism evidence="2 3">
    <name type="scientific">Acer negundo</name>
    <name type="common">Box elder</name>
    <dbReference type="NCBI Taxonomy" id="4023"/>
    <lineage>
        <taxon>Eukaryota</taxon>
        <taxon>Viridiplantae</taxon>
        <taxon>Streptophyta</taxon>
        <taxon>Embryophyta</taxon>
        <taxon>Tracheophyta</taxon>
        <taxon>Spermatophyta</taxon>
        <taxon>Magnoliopsida</taxon>
        <taxon>eudicotyledons</taxon>
        <taxon>Gunneridae</taxon>
        <taxon>Pentapetalae</taxon>
        <taxon>rosids</taxon>
        <taxon>malvids</taxon>
        <taxon>Sapindales</taxon>
        <taxon>Sapindaceae</taxon>
        <taxon>Hippocastanoideae</taxon>
        <taxon>Acereae</taxon>
        <taxon>Acer</taxon>
    </lineage>
</organism>
<dbReference type="EMBL" id="JAJSOW010000106">
    <property type="protein sequence ID" value="KAI9160549.1"/>
    <property type="molecule type" value="Genomic_DNA"/>
</dbReference>
<sequence length="235" mass="26321">MKSGQAYQTTTMEDNHKSSGFNKTDIENLKKLLNQLEGNNANSSQISGSCSMAQSDKWWDVEAMDVGGPIIVAENNQVIDDNDPNLNASPSNLPYNEHVVASSNAPTNLSDIPTSFSKNEETIDERPKTLTFNVYSRRRKSILTSVAPIVNLDTLTEFQWDFTRISHRRSLETKIRSKPRVNHFFWSSYKESVVVVSPSPLTPLPLTTRPTCYSAYTSSSSSIVEDVVFFSIFPE</sequence>
<proteinExistence type="predicted"/>
<keyword evidence="3" id="KW-1185">Reference proteome</keyword>
<accession>A0AAD5ICX9</accession>
<gene>
    <name evidence="2" type="ORF">LWI28_009285</name>
</gene>
<reference evidence="2" key="1">
    <citation type="journal article" date="2022" name="Plant J.">
        <title>Strategies of tolerance reflected in two North American maple genomes.</title>
        <authorList>
            <person name="McEvoy S.L."/>
            <person name="Sezen U.U."/>
            <person name="Trouern-Trend A."/>
            <person name="McMahon S.M."/>
            <person name="Schaberg P.G."/>
            <person name="Yang J."/>
            <person name="Wegrzyn J.L."/>
            <person name="Swenson N.G."/>
        </authorList>
    </citation>
    <scope>NUCLEOTIDE SEQUENCE</scope>
    <source>
        <strain evidence="2">91603</strain>
    </source>
</reference>
<dbReference type="AlphaFoldDB" id="A0AAD5ICX9"/>
<name>A0AAD5ICX9_ACENE</name>
<evidence type="ECO:0000313" key="3">
    <source>
        <dbReference type="Proteomes" id="UP001064489"/>
    </source>
</evidence>